<keyword evidence="3" id="KW-0378">Hydrolase</keyword>
<keyword evidence="7" id="KW-1185">Reference proteome</keyword>
<feature type="compositionally biased region" description="Basic and acidic residues" evidence="4">
    <location>
        <begin position="390"/>
        <end position="407"/>
    </location>
</feature>
<dbReference type="InterPro" id="IPR038765">
    <property type="entry name" value="Papain-like_cys_pep_sf"/>
</dbReference>
<dbReference type="InterPro" id="IPR003653">
    <property type="entry name" value="Peptidase_C48_C"/>
</dbReference>
<dbReference type="SUPFAM" id="SSF54001">
    <property type="entry name" value="Cysteine proteinases"/>
    <property type="match status" value="1"/>
</dbReference>
<feature type="compositionally biased region" description="Low complexity" evidence="4">
    <location>
        <begin position="487"/>
        <end position="499"/>
    </location>
</feature>
<comment type="similarity">
    <text evidence="1">Belongs to the peptidase C48 family.</text>
</comment>
<feature type="region of interest" description="Disordered" evidence="4">
    <location>
        <begin position="388"/>
        <end position="450"/>
    </location>
</feature>
<feature type="domain" description="Ubiquitin-like protease family profile" evidence="5">
    <location>
        <begin position="100"/>
        <end position="301"/>
    </location>
</feature>
<dbReference type="Proteomes" id="UP000001194">
    <property type="component" value="Unassembled WGS sequence"/>
</dbReference>
<organism evidence="7">
    <name type="scientific">Laccaria bicolor (strain S238N-H82 / ATCC MYA-4686)</name>
    <name type="common">Bicoloured deceiver</name>
    <name type="synonym">Laccaria laccata var. bicolor</name>
    <dbReference type="NCBI Taxonomy" id="486041"/>
    <lineage>
        <taxon>Eukaryota</taxon>
        <taxon>Fungi</taxon>
        <taxon>Dikarya</taxon>
        <taxon>Basidiomycota</taxon>
        <taxon>Agaricomycotina</taxon>
        <taxon>Agaricomycetes</taxon>
        <taxon>Agaricomycetidae</taxon>
        <taxon>Agaricales</taxon>
        <taxon>Agaricineae</taxon>
        <taxon>Hydnangiaceae</taxon>
        <taxon>Laccaria</taxon>
    </lineage>
</organism>
<dbReference type="AlphaFoldDB" id="B0DJA3"/>
<evidence type="ECO:0000259" key="5">
    <source>
        <dbReference type="PROSITE" id="PS50600"/>
    </source>
</evidence>
<dbReference type="RefSeq" id="XP_001884046.1">
    <property type="nucleotide sequence ID" value="XM_001884011.1"/>
</dbReference>
<evidence type="ECO:0000256" key="4">
    <source>
        <dbReference type="SAM" id="MobiDB-lite"/>
    </source>
</evidence>
<evidence type="ECO:0000256" key="2">
    <source>
        <dbReference type="ARBA" id="ARBA00022670"/>
    </source>
</evidence>
<dbReference type="OrthoDB" id="73076at2759"/>
<keyword evidence="2" id="KW-0645">Protease</keyword>
<dbReference type="InParanoid" id="B0DJA3"/>
<dbReference type="KEGG" id="lbc:LACBIDRAFT_294863"/>
<feature type="region of interest" description="Disordered" evidence="4">
    <location>
        <begin position="615"/>
        <end position="637"/>
    </location>
</feature>
<feature type="compositionally biased region" description="Basic and acidic residues" evidence="4">
    <location>
        <begin position="435"/>
        <end position="450"/>
    </location>
</feature>
<accession>B0DJA3</accession>
<dbReference type="Pfam" id="PF02902">
    <property type="entry name" value="Peptidase_C48"/>
    <property type="match status" value="1"/>
</dbReference>
<sequence>MRVPSPDLPVTDFLALRLPRVSNSIVTTKLQLWFSDSEPTTNPDCLLTRAIPSPQFLKRLDGAFGQAWFDGFWKRMVSLVQSQEKWAESLRWVERERNRPGLDQETQETLDDALAMFDTIGWHCKLGYLRGATSAICLTDILGTAWLSDDHIDMMMEELSKNVATNADLTDRVMVAPLAFANEIEENGKAGTYDKKGGAVLLRRYKKHVTEKKTEKLLFPVNINKNHWLAAFIDFRNGKIGYGDSFSHKSGAPRKFMFALRRWLKTCFDLDPEDGGDCMPHGQQNDTFSCGPATGNTIAHDILGCPVWSPKTAVLERNQIGMSPSQDTGAMQAATAGRSEMNIEVSIAIAIGDHNFFDLADFVAESNDHIQPHPRDQQHISLLKLLNPDDAPHESETRDLNEDVHSESDEDVNLNEYPSSFAEETGATSEVDLSEEMKGGEERTVADEEQVKKNKFMSYFTGCGNEKSVREKETKLKRKREPKEDIASPSKSGSDSDVSNRAKGVNKKARAGTGGSKAATYSRSKRESFRKGTLKIDDNALENWKKQILIDDQHAEFDPSNVTRIRHSGCGRYFQVKEPLDLTRWRTHMKECKPNKKSAKTRSLFAMGWGQKAGGDKAKTAQNVNASTVPTKPCPGLTELDDGRVPKYLYRSAAPGGGGKSTQSIAKEKFNQLFSKLSKQRKNEVLDHQRQGHTAIKSFASFPRPVKRMYLIERPTAPFLANDVKVFYPPKGSELLYESPHHCLKIRFMSTQSLWEAFAPRMSASLHLSQPPIGMKTTGEISLTLELKHRTGEKHREDVVIRKRARNSCVIAAVVFSVRHGSAFIFWEICINSVQLAQGDRATLACVAWGVDRLLKGCLTGAAWRGTSTLQVGRHSANVA</sequence>
<name>B0DJA3_LACBS</name>
<dbReference type="PROSITE" id="PS50600">
    <property type="entry name" value="ULP_PROTEASE"/>
    <property type="match status" value="1"/>
</dbReference>
<dbReference type="GeneID" id="6079489"/>
<gene>
    <name evidence="6" type="ORF">LACBIDRAFT_294863</name>
</gene>
<dbReference type="Gene3D" id="3.40.395.10">
    <property type="entry name" value="Adenoviral Proteinase, Chain A"/>
    <property type="match status" value="1"/>
</dbReference>
<proteinExistence type="inferred from homology"/>
<dbReference type="HOGENOM" id="CLU_327066_0_0_1"/>
<dbReference type="EMBL" id="DS547113">
    <property type="protein sequence ID" value="EDR05488.1"/>
    <property type="molecule type" value="Genomic_DNA"/>
</dbReference>
<evidence type="ECO:0000256" key="1">
    <source>
        <dbReference type="ARBA" id="ARBA00005234"/>
    </source>
</evidence>
<feature type="compositionally biased region" description="Polar residues" evidence="4">
    <location>
        <begin position="620"/>
        <end position="630"/>
    </location>
</feature>
<reference evidence="6 7" key="1">
    <citation type="journal article" date="2008" name="Nature">
        <title>The genome of Laccaria bicolor provides insights into mycorrhizal symbiosis.</title>
        <authorList>
            <person name="Martin F."/>
            <person name="Aerts A."/>
            <person name="Ahren D."/>
            <person name="Brun A."/>
            <person name="Danchin E.G.J."/>
            <person name="Duchaussoy F."/>
            <person name="Gibon J."/>
            <person name="Kohler A."/>
            <person name="Lindquist E."/>
            <person name="Pereda V."/>
            <person name="Salamov A."/>
            <person name="Shapiro H.J."/>
            <person name="Wuyts J."/>
            <person name="Blaudez D."/>
            <person name="Buee M."/>
            <person name="Brokstein P."/>
            <person name="Canbaeck B."/>
            <person name="Cohen D."/>
            <person name="Courty P.E."/>
            <person name="Coutinho P.M."/>
            <person name="Delaruelle C."/>
            <person name="Detter J.C."/>
            <person name="Deveau A."/>
            <person name="DiFazio S."/>
            <person name="Duplessis S."/>
            <person name="Fraissinet-Tachet L."/>
            <person name="Lucic E."/>
            <person name="Frey-Klett P."/>
            <person name="Fourrey C."/>
            <person name="Feussner I."/>
            <person name="Gay G."/>
            <person name="Grimwood J."/>
            <person name="Hoegger P.J."/>
            <person name="Jain P."/>
            <person name="Kilaru S."/>
            <person name="Labbe J."/>
            <person name="Lin Y.C."/>
            <person name="Legue V."/>
            <person name="Le Tacon F."/>
            <person name="Marmeisse R."/>
            <person name="Melayah D."/>
            <person name="Montanini B."/>
            <person name="Muratet M."/>
            <person name="Nehls U."/>
            <person name="Niculita-Hirzel H."/>
            <person name="Oudot-Le Secq M.P."/>
            <person name="Peter M."/>
            <person name="Quesneville H."/>
            <person name="Rajashekar B."/>
            <person name="Reich M."/>
            <person name="Rouhier N."/>
            <person name="Schmutz J."/>
            <person name="Yin T."/>
            <person name="Chalot M."/>
            <person name="Henrissat B."/>
            <person name="Kuees U."/>
            <person name="Lucas S."/>
            <person name="Van de Peer Y."/>
            <person name="Podila G.K."/>
            <person name="Polle A."/>
            <person name="Pukkila P.J."/>
            <person name="Richardson P.M."/>
            <person name="Rouze P."/>
            <person name="Sanders I.R."/>
            <person name="Stajich J.E."/>
            <person name="Tunlid A."/>
            <person name="Tuskan G."/>
            <person name="Grigoriev I.V."/>
        </authorList>
    </citation>
    <scope>NUCLEOTIDE SEQUENCE [LARGE SCALE GENOMIC DNA]</scope>
    <source>
        <strain evidence="7">S238N-H82 / ATCC MYA-4686</strain>
    </source>
</reference>
<dbReference type="GO" id="GO:0008234">
    <property type="term" value="F:cysteine-type peptidase activity"/>
    <property type="evidence" value="ECO:0007669"/>
    <property type="project" value="InterPro"/>
</dbReference>
<protein>
    <submittedName>
        <fullName evidence="6">Predicted protein</fullName>
    </submittedName>
</protein>
<evidence type="ECO:0000256" key="3">
    <source>
        <dbReference type="ARBA" id="ARBA00022801"/>
    </source>
</evidence>
<evidence type="ECO:0000313" key="6">
    <source>
        <dbReference type="EMBL" id="EDR05488.1"/>
    </source>
</evidence>
<evidence type="ECO:0000313" key="7">
    <source>
        <dbReference type="Proteomes" id="UP000001194"/>
    </source>
</evidence>
<dbReference type="GO" id="GO:0019783">
    <property type="term" value="F:ubiquitin-like protein peptidase activity"/>
    <property type="evidence" value="ECO:0007669"/>
    <property type="project" value="UniProtKB-ARBA"/>
</dbReference>
<dbReference type="GO" id="GO:0006508">
    <property type="term" value="P:proteolysis"/>
    <property type="evidence" value="ECO:0007669"/>
    <property type="project" value="UniProtKB-KW"/>
</dbReference>
<feature type="region of interest" description="Disordered" evidence="4">
    <location>
        <begin position="467"/>
        <end position="529"/>
    </location>
</feature>